<sequence length="61" mass="6934">IVLQTLISLFLTMCGVLYVAGEFKEIRATVELESKSYESFGNRPSFYTFNHRGKALARDKS</sequence>
<accession>A0ABM1C0B5</accession>
<evidence type="ECO:0000256" key="2">
    <source>
        <dbReference type="ARBA" id="ARBA00023136"/>
    </source>
</evidence>
<evidence type="ECO:0000313" key="5">
    <source>
        <dbReference type="RefSeq" id="XP_013792009.1"/>
    </source>
</evidence>
<feature type="signal peptide" evidence="3">
    <location>
        <begin position="1"/>
        <end position="21"/>
    </location>
</feature>
<feature type="chain" id="PRO_5046570985" evidence="3">
    <location>
        <begin position="22"/>
        <end position="61"/>
    </location>
</feature>
<keyword evidence="3" id="KW-0732">Signal</keyword>
<organism evidence="4 5">
    <name type="scientific">Limulus polyphemus</name>
    <name type="common">Atlantic horseshoe crab</name>
    <dbReference type="NCBI Taxonomy" id="6850"/>
    <lineage>
        <taxon>Eukaryota</taxon>
        <taxon>Metazoa</taxon>
        <taxon>Ecdysozoa</taxon>
        <taxon>Arthropoda</taxon>
        <taxon>Chelicerata</taxon>
        <taxon>Merostomata</taxon>
        <taxon>Xiphosura</taxon>
        <taxon>Limulidae</taxon>
        <taxon>Limulus</taxon>
    </lineage>
</organism>
<keyword evidence="4" id="KW-1185">Reference proteome</keyword>
<dbReference type="RefSeq" id="XP_013792009.1">
    <property type="nucleotide sequence ID" value="XM_013936555.2"/>
</dbReference>
<dbReference type="PANTHER" id="PTHR21181">
    <property type="match status" value="1"/>
</dbReference>
<evidence type="ECO:0000256" key="1">
    <source>
        <dbReference type="ARBA" id="ARBA00004370"/>
    </source>
</evidence>
<proteinExistence type="predicted"/>
<name>A0ABM1C0B5_LIMPO</name>
<gene>
    <name evidence="5" type="primary">LOC106475879</name>
</gene>
<evidence type="ECO:0000256" key="3">
    <source>
        <dbReference type="SAM" id="SignalP"/>
    </source>
</evidence>
<feature type="non-terminal residue" evidence="5">
    <location>
        <position position="1"/>
    </location>
</feature>
<dbReference type="Proteomes" id="UP000694941">
    <property type="component" value="Unplaced"/>
</dbReference>
<keyword evidence="2" id="KW-0472">Membrane</keyword>
<protein>
    <submittedName>
        <fullName evidence="5">Membrane magnesium transporter 1-like</fullName>
    </submittedName>
</protein>
<evidence type="ECO:0000313" key="4">
    <source>
        <dbReference type="Proteomes" id="UP000694941"/>
    </source>
</evidence>
<dbReference type="PANTHER" id="PTHR21181:SF7">
    <property type="entry name" value="ER MEMBRANE PROTEIN COMPLEX SUBUNIT 5"/>
    <property type="match status" value="1"/>
</dbReference>
<reference evidence="5" key="1">
    <citation type="submission" date="2025-08" db="UniProtKB">
        <authorList>
            <consortium name="RefSeq"/>
        </authorList>
    </citation>
    <scope>IDENTIFICATION</scope>
    <source>
        <tissue evidence="5">Muscle</tissue>
    </source>
</reference>
<dbReference type="GeneID" id="106475879"/>
<comment type="subcellular location">
    <subcellularLocation>
        <location evidence="1">Membrane</location>
    </subcellularLocation>
</comment>